<proteinExistence type="predicted"/>
<dbReference type="EMBL" id="JBHSXS010000054">
    <property type="protein sequence ID" value="MFC6886490.1"/>
    <property type="molecule type" value="Genomic_DNA"/>
</dbReference>
<protein>
    <submittedName>
        <fullName evidence="2">Uncharacterized protein</fullName>
    </submittedName>
</protein>
<sequence>MLETLKTVSMWVGAVVLVLMAVTTASVLVTVIRDELRDCGIRRSCSRRP</sequence>
<dbReference type="Proteomes" id="UP001596380">
    <property type="component" value="Unassembled WGS sequence"/>
</dbReference>
<dbReference type="RefSeq" id="WP_160819003.1">
    <property type="nucleotide sequence ID" value="NZ_JBHSXE010000001.1"/>
</dbReference>
<evidence type="ECO:0000313" key="2">
    <source>
        <dbReference type="EMBL" id="MFC6886490.1"/>
    </source>
</evidence>
<accession>A0ABW2D1L0</accession>
<organism evidence="2 3">
    <name type="scientific">Actinomadura yumaensis</name>
    <dbReference type="NCBI Taxonomy" id="111807"/>
    <lineage>
        <taxon>Bacteria</taxon>
        <taxon>Bacillati</taxon>
        <taxon>Actinomycetota</taxon>
        <taxon>Actinomycetes</taxon>
        <taxon>Streptosporangiales</taxon>
        <taxon>Thermomonosporaceae</taxon>
        <taxon>Actinomadura</taxon>
    </lineage>
</organism>
<name>A0ABW2D1L0_9ACTN</name>
<keyword evidence="1" id="KW-0472">Membrane</keyword>
<evidence type="ECO:0000313" key="3">
    <source>
        <dbReference type="Proteomes" id="UP001596380"/>
    </source>
</evidence>
<keyword evidence="1" id="KW-0812">Transmembrane</keyword>
<keyword evidence="3" id="KW-1185">Reference proteome</keyword>
<feature type="transmembrane region" description="Helical" evidence="1">
    <location>
        <begin position="12"/>
        <end position="32"/>
    </location>
</feature>
<keyword evidence="1" id="KW-1133">Transmembrane helix</keyword>
<comment type="caution">
    <text evidence="2">The sequence shown here is derived from an EMBL/GenBank/DDBJ whole genome shotgun (WGS) entry which is preliminary data.</text>
</comment>
<reference evidence="3" key="1">
    <citation type="journal article" date="2019" name="Int. J. Syst. Evol. Microbiol.">
        <title>The Global Catalogue of Microorganisms (GCM) 10K type strain sequencing project: providing services to taxonomists for standard genome sequencing and annotation.</title>
        <authorList>
            <consortium name="The Broad Institute Genomics Platform"/>
            <consortium name="The Broad Institute Genome Sequencing Center for Infectious Disease"/>
            <person name="Wu L."/>
            <person name="Ma J."/>
        </authorList>
    </citation>
    <scope>NUCLEOTIDE SEQUENCE [LARGE SCALE GENOMIC DNA]</scope>
    <source>
        <strain evidence="3">JCM 3369</strain>
    </source>
</reference>
<evidence type="ECO:0000256" key="1">
    <source>
        <dbReference type="SAM" id="Phobius"/>
    </source>
</evidence>
<gene>
    <name evidence="2" type="ORF">ACFQKB_42485</name>
</gene>